<accession>A0AAE6SMA3</accession>
<dbReference type="RefSeq" id="WP_161507337.1">
    <property type="nucleotide sequence ID" value="NZ_CAWPID010000001.1"/>
</dbReference>
<evidence type="ECO:0008006" key="3">
    <source>
        <dbReference type="Google" id="ProtNLM"/>
    </source>
</evidence>
<dbReference type="EMBL" id="CP047962">
    <property type="protein sequence ID" value="QHQ51790.1"/>
    <property type="molecule type" value="Genomic_DNA"/>
</dbReference>
<name>A0AAE6SMA3_AERME</name>
<gene>
    <name evidence="1" type="ORF">GWI30_13580</name>
</gene>
<evidence type="ECO:0000313" key="1">
    <source>
        <dbReference type="EMBL" id="QHQ51790.1"/>
    </source>
</evidence>
<organism evidence="1 2">
    <name type="scientific">Aeromonas media</name>
    <dbReference type="NCBI Taxonomy" id="651"/>
    <lineage>
        <taxon>Bacteria</taxon>
        <taxon>Pseudomonadati</taxon>
        <taxon>Pseudomonadota</taxon>
        <taxon>Gammaproteobacteria</taxon>
        <taxon>Aeromonadales</taxon>
        <taxon>Aeromonadaceae</taxon>
        <taxon>Aeromonas</taxon>
    </lineage>
</organism>
<reference evidence="1 2" key="1">
    <citation type="submission" date="2020-01" db="EMBL/GenBank/DDBJ databases">
        <title>Complete genome of Aeromonas media MC64.</title>
        <authorList>
            <person name="Cao G."/>
            <person name="Fu J."/>
            <person name="Zhong C."/>
        </authorList>
    </citation>
    <scope>NUCLEOTIDE SEQUENCE [LARGE SCALE GENOMIC DNA]</scope>
    <source>
        <strain evidence="1 2">MC64</strain>
    </source>
</reference>
<sequence>MNELNAYDDALTNNIATLQRLLASHQYEEALACMDERLALIRALTDFSRQQTIESTEIATLVRCQLAKEQELRSQVDAFKKEIATQLVTLSRANKAKSSYRVNRQP</sequence>
<proteinExistence type="predicted"/>
<evidence type="ECO:0000313" key="2">
    <source>
        <dbReference type="Proteomes" id="UP000463871"/>
    </source>
</evidence>
<protein>
    <recommendedName>
        <fullName evidence="3">Flagellar protein FliT</fullName>
    </recommendedName>
</protein>
<dbReference type="AlphaFoldDB" id="A0AAE6SMA3"/>
<dbReference type="Proteomes" id="UP000463871">
    <property type="component" value="Chromosome"/>
</dbReference>